<dbReference type="InterPro" id="IPR047196">
    <property type="entry name" value="YidC_ALB_C"/>
</dbReference>
<evidence type="ECO:0000256" key="3">
    <source>
        <dbReference type="ARBA" id="ARBA00022475"/>
    </source>
</evidence>
<dbReference type="CDD" id="cd20070">
    <property type="entry name" value="5TM_YidC_Alb3"/>
    <property type="match status" value="1"/>
</dbReference>
<keyword evidence="11 12" id="KW-0449">Lipoprotein</keyword>
<dbReference type="NCBIfam" id="TIGR03592">
    <property type="entry name" value="yidC_oxa1_cterm"/>
    <property type="match status" value="1"/>
</dbReference>
<comment type="subcellular location">
    <subcellularLocation>
        <location evidence="1 12">Cell membrane</location>
        <topology evidence="1 12">Multi-pass membrane protein</topology>
    </subcellularLocation>
</comment>
<evidence type="ECO:0000256" key="7">
    <source>
        <dbReference type="ARBA" id="ARBA00022989"/>
    </source>
</evidence>
<dbReference type="PANTHER" id="PTHR12428">
    <property type="entry name" value="OXA1"/>
    <property type="match status" value="1"/>
</dbReference>
<dbReference type="InterPro" id="IPR028055">
    <property type="entry name" value="YidC/Oxa/ALB_C"/>
</dbReference>
<dbReference type="PRINTS" id="PR00701">
    <property type="entry name" value="60KDINNERMP"/>
</dbReference>
<accession>A0A419V3X3</accession>
<evidence type="ECO:0000256" key="2">
    <source>
        <dbReference type="ARBA" id="ARBA00022448"/>
    </source>
</evidence>
<organism evidence="14 15">
    <name type="scientific">Sinobaca qinghaiensis</name>
    <dbReference type="NCBI Taxonomy" id="342944"/>
    <lineage>
        <taxon>Bacteria</taxon>
        <taxon>Bacillati</taxon>
        <taxon>Bacillota</taxon>
        <taxon>Bacilli</taxon>
        <taxon>Bacillales</taxon>
        <taxon>Sporolactobacillaceae</taxon>
        <taxon>Sinobaca</taxon>
    </lineage>
</organism>
<evidence type="ECO:0000256" key="12">
    <source>
        <dbReference type="HAMAP-Rule" id="MF_01811"/>
    </source>
</evidence>
<evidence type="ECO:0000313" key="14">
    <source>
        <dbReference type="EMBL" id="RKD73142.1"/>
    </source>
</evidence>
<evidence type="ECO:0000313" key="15">
    <source>
        <dbReference type="Proteomes" id="UP000285120"/>
    </source>
</evidence>
<evidence type="ECO:0000256" key="11">
    <source>
        <dbReference type="ARBA" id="ARBA00023288"/>
    </source>
</evidence>
<comment type="function">
    <text evidence="12">Required for the insertion and/or proper folding and/or complex formation of integral membrane proteins into the membrane. Involved in integration of membrane proteins that insert both dependently and independently of the Sec translocase complex, as well as at least some lipoproteins.</text>
</comment>
<keyword evidence="2 12" id="KW-0813">Transport</keyword>
<dbReference type="RefSeq" id="WP_120193516.1">
    <property type="nucleotide sequence ID" value="NZ_RAPK01000009.1"/>
</dbReference>
<comment type="similarity">
    <text evidence="12">Belongs to the OXA1/ALB3/YidC family. Type 2 subfamily.</text>
</comment>
<dbReference type="InterPro" id="IPR001708">
    <property type="entry name" value="YidC/ALB3/OXA1/COX18"/>
</dbReference>
<keyword evidence="5 12" id="KW-0732">Signal</keyword>
<dbReference type="GO" id="GO:0015031">
    <property type="term" value="P:protein transport"/>
    <property type="evidence" value="ECO:0007669"/>
    <property type="project" value="UniProtKB-KW"/>
</dbReference>
<dbReference type="EMBL" id="RAPK01000009">
    <property type="protein sequence ID" value="RKD73142.1"/>
    <property type="molecule type" value="Genomic_DNA"/>
</dbReference>
<dbReference type="Proteomes" id="UP000285120">
    <property type="component" value="Unassembled WGS sequence"/>
</dbReference>
<keyword evidence="8 12" id="KW-0472">Membrane</keyword>
<keyword evidence="7 12" id="KW-1133">Transmembrane helix</keyword>
<dbReference type="PANTHER" id="PTHR12428:SF65">
    <property type="entry name" value="CYTOCHROME C OXIDASE ASSEMBLY PROTEIN COX18, MITOCHONDRIAL"/>
    <property type="match status" value="1"/>
</dbReference>
<dbReference type="GO" id="GO:0051205">
    <property type="term" value="P:protein insertion into membrane"/>
    <property type="evidence" value="ECO:0007669"/>
    <property type="project" value="TreeGrafter"/>
</dbReference>
<proteinExistence type="inferred from homology"/>
<dbReference type="GO" id="GO:0032977">
    <property type="term" value="F:membrane insertase activity"/>
    <property type="evidence" value="ECO:0007669"/>
    <property type="project" value="InterPro"/>
</dbReference>
<evidence type="ECO:0000256" key="9">
    <source>
        <dbReference type="ARBA" id="ARBA00023139"/>
    </source>
</evidence>
<dbReference type="InterPro" id="IPR023060">
    <property type="entry name" value="YidC/YidC1/YidC2_Firmicutes"/>
</dbReference>
<evidence type="ECO:0000256" key="5">
    <source>
        <dbReference type="ARBA" id="ARBA00022729"/>
    </source>
</evidence>
<dbReference type="OrthoDB" id="9780552at2"/>
<feature type="transmembrane region" description="Helical" evidence="12">
    <location>
        <begin position="170"/>
        <end position="189"/>
    </location>
</feature>
<sequence length="252" mass="28575">MKRKMVFLLVIVLGVTALSGCGIEREFITPESQGVWNHYFVYPFSWVLTQLALIFQGSYGLAIVAATIAVRLLLVPLFAKQQRSSHEMKKIQPQMKEIQKKYNMKDQTEAQKYQQEVMKLYQTSGVNPIAGCLPILIQMPILMAFYFAIVRTEAIAGHSFLWMNLGDPDPYFIMPLLAGAAVFLQTKITSGGQEMPDMMKPMLYLMPVMIIIAGIALPSALSLYWVTGGIFMILQALIFKKKREKWEQEPVK</sequence>
<reference evidence="14 15" key="1">
    <citation type="submission" date="2018-09" db="EMBL/GenBank/DDBJ databases">
        <title>Genomic Encyclopedia of Archaeal and Bacterial Type Strains, Phase II (KMG-II): from individual species to whole genera.</title>
        <authorList>
            <person name="Goeker M."/>
        </authorList>
    </citation>
    <scope>NUCLEOTIDE SEQUENCE [LARGE SCALE GENOMIC DNA]</scope>
    <source>
        <strain evidence="14 15">DSM 17008</strain>
    </source>
</reference>
<evidence type="ECO:0000256" key="8">
    <source>
        <dbReference type="ARBA" id="ARBA00023136"/>
    </source>
</evidence>
<keyword evidence="9" id="KW-0564">Palmitate</keyword>
<feature type="transmembrane region" description="Helical" evidence="12">
    <location>
        <begin position="128"/>
        <end position="150"/>
    </location>
</feature>
<keyword evidence="3 12" id="KW-1003">Cell membrane</keyword>
<name>A0A419V3X3_9BACL</name>
<protein>
    <recommendedName>
        <fullName evidence="12">Membrane protein insertase YidC</fullName>
    </recommendedName>
    <alternativeName>
        <fullName evidence="12">Foldase YidC</fullName>
    </alternativeName>
    <alternativeName>
        <fullName evidence="12">Membrane integrase YidC</fullName>
    </alternativeName>
    <alternativeName>
        <fullName evidence="12">Membrane protein YidC</fullName>
    </alternativeName>
</protein>
<feature type="transmembrane region" description="Helical" evidence="12">
    <location>
        <begin position="201"/>
        <end position="217"/>
    </location>
</feature>
<dbReference type="PROSITE" id="PS51257">
    <property type="entry name" value="PROKAR_LIPOPROTEIN"/>
    <property type="match status" value="1"/>
</dbReference>
<feature type="domain" description="Membrane insertase YidC/Oxa/ALB C-terminal" evidence="13">
    <location>
        <begin position="59"/>
        <end position="240"/>
    </location>
</feature>
<comment type="caution">
    <text evidence="14">The sequence shown here is derived from an EMBL/GenBank/DDBJ whole genome shotgun (WGS) entry which is preliminary data.</text>
</comment>
<feature type="transmembrane region" description="Helical" evidence="12">
    <location>
        <begin position="46"/>
        <end position="79"/>
    </location>
</feature>
<gene>
    <name evidence="12" type="primary">yidC</name>
    <name evidence="14" type="ORF">ATL39_2347</name>
</gene>
<dbReference type="GO" id="GO:0005886">
    <property type="term" value="C:plasma membrane"/>
    <property type="evidence" value="ECO:0007669"/>
    <property type="project" value="UniProtKB-SubCell"/>
</dbReference>
<keyword evidence="4 12" id="KW-0812">Transmembrane</keyword>
<dbReference type="AlphaFoldDB" id="A0A419V3X3"/>
<evidence type="ECO:0000256" key="1">
    <source>
        <dbReference type="ARBA" id="ARBA00004651"/>
    </source>
</evidence>
<evidence type="ECO:0000256" key="4">
    <source>
        <dbReference type="ARBA" id="ARBA00022692"/>
    </source>
</evidence>
<keyword evidence="6 12" id="KW-0653">Protein transport</keyword>
<evidence type="ECO:0000259" key="13">
    <source>
        <dbReference type="Pfam" id="PF02096"/>
    </source>
</evidence>
<dbReference type="HAMAP" id="MF_01811">
    <property type="entry name" value="YidC_type2"/>
    <property type="match status" value="1"/>
</dbReference>
<keyword evidence="10 12" id="KW-0143">Chaperone</keyword>
<keyword evidence="15" id="KW-1185">Reference proteome</keyword>
<dbReference type="Pfam" id="PF02096">
    <property type="entry name" value="60KD_IMP"/>
    <property type="match status" value="1"/>
</dbReference>
<evidence type="ECO:0000256" key="6">
    <source>
        <dbReference type="ARBA" id="ARBA00022927"/>
    </source>
</evidence>
<evidence type="ECO:0000256" key="10">
    <source>
        <dbReference type="ARBA" id="ARBA00023186"/>
    </source>
</evidence>